<name>X1Q9D6_9ZZZZ</name>
<dbReference type="EMBL" id="BARV01033547">
    <property type="protein sequence ID" value="GAI51411.1"/>
    <property type="molecule type" value="Genomic_DNA"/>
</dbReference>
<feature type="non-terminal residue" evidence="2">
    <location>
        <position position="30"/>
    </location>
</feature>
<dbReference type="AlphaFoldDB" id="X1Q9D6"/>
<feature type="region of interest" description="Disordered" evidence="1">
    <location>
        <begin position="1"/>
        <end position="30"/>
    </location>
</feature>
<protein>
    <submittedName>
        <fullName evidence="2">Uncharacterized protein</fullName>
    </submittedName>
</protein>
<evidence type="ECO:0000256" key="1">
    <source>
        <dbReference type="SAM" id="MobiDB-lite"/>
    </source>
</evidence>
<comment type="caution">
    <text evidence="2">The sequence shown here is derived from an EMBL/GenBank/DDBJ whole genome shotgun (WGS) entry which is preliminary data.</text>
</comment>
<proteinExistence type="predicted"/>
<sequence length="30" mass="3355">MSPGELSERNNTMEPESTAEEKSLTDLTQE</sequence>
<evidence type="ECO:0000313" key="2">
    <source>
        <dbReference type="EMBL" id="GAI51411.1"/>
    </source>
</evidence>
<reference evidence="2" key="1">
    <citation type="journal article" date="2014" name="Front. Microbiol.">
        <title>High frequency of phylogenetically diverse reductive dehalogenase-homologous genes in deep subseafloor sedimentary metagenomes.</title>
        <authorList>
            <person name="Kawai M."/>
            <person name="Futagami T."/>
            <person name="Toyoda A."/>
            <person name="Takaki Y."/>
            <person name="Nishi S."/>
            <person name="Hori S."/>
            <person name="Arai W."/>
            <person name="Tsubouchi T."/>
            <person name="Morono Y."/>
            <person name="Uchiyama I."/>
            <person name="Ito T."/>
            <person name="Fujiyama A."/>
            <person name="Inagaki F."/>
            <person name="Takami H."/>
        </authorList>
    </citation>
    <scope>NUCLEOTIDE SEQUENCE</scope>
    <source>
        <strain evidence="2">Expedition CK06-06</strain>
    </source>
</reference>
<gene>
    <name evidence="2" type="ORF">S06H3_52713</name>
</gene>
<accession>X1Q9D6</accession>
<organism evidence="2">
    <name type="scientific">marine sediment metagenome</name>
    <dbReference type="NCBI Taxonomy" id="412755"/>
    <lineage>
        <taxon>unclassified sequences</taxon>
        <taxon>metagenomes</taxon>
        <taxon>ecological metagenomes</taxon>
    </lineage>
</organism>